<evidence type="ECO:0000259" key="15">
    <source>
        <dbReference type="PROSITE" id="PS50071"/>
    </source>
</evidence>
<feature type="compositionally biased region" description="Basic and acidic residues" evidence="14">
    <location>
        <begin position="1914"/>
        <end position="1936"/>
    </location>
</feature>
<feature type="domain" description="C2H2-type" evidence="16">
    <location>
        <begin position="130"/>
        <end position="158"/>
    </location>
</feature>
<feature type="compositionally biased region" description="Polar residues" evidence="14">
    <location>
        <begin position="1854"/>
        <end position="1871"/>
    </location>
</feature>
<feature type="region of interest" description="Disordered" evidence="14">
    <location>
        <begin position="281"/>
        <end position="312"/>
    </location>
</feature>
<dbReference type="SUPFAM" id="SSF46689">
    <property type="entry name" value="Homeodomain-like"/>
    <property type="match status" value="4"/>
</dbReference>
<dbReference type="InterPro" id="IPR051968">
    <property type="entry name" value="ZnFinger_Homeobox_TR"/>
</dbReference>
<dbReference type="SUPFAM" id="SSF57667">
    <property type="entry name" value="beta-beta-alpha zinc fingers"/>
    <property type="match status" value="4"/>
</dbReference>
<dbReference type="GeneTree" id="ENSGT00940000156149"/>
<feature type="compositionally biased region" description="Polar residues" evidence="14">
    <location>
        <begin position="1175"/>
        <end position="1184"/>
    </location>
</feature>
<feature type="compositionally biased region" description="Low complexity" evidence="14">
    <location>
        <begin position="1823"/>
        <end position="1835"/>
    </location>
</feature>
<dbReference type="Proteomes" id="UP000694388">
    <property type="component" value="Unplaced"/>
</dbReference>
<feature type="domain" description="Homeobox" evidence="15">
    <location>
        <begin position="1638"/>
        <end position="1698"/>
    </location>
</feature>
<dbReference type="FunFam" id="1.10.10.60:FF:000082">
    <property type="entry name" value="Putative zinc finger homeobox protein 4"/>
    <property type="match status" value="1"/>
</dbReference>
<feature type="domain" description="C2H2-type" evidence="16">
    <location>
        <begin position="316"/>
        <end position="345"/>
    </location>
</feature>
<dbReference type="Gene3D" id="1.10.10.60">
    <property type="entry name" value="Homeodomain-like"/>
    <property type="match status" value="4"/>
</dbReference>
<dbReference type="InterPro" id="IPR003604">
    <property type="entry name" value="Matrin/U1-like-C_Znf_C2H2"/>
</dbReference>
<dbReference type="FunFam" id="3.30.160.60:FF:000446">
    <property type="entry name" value="Zinc finger protein"/>
    <property type="match status" value="1"/>
</dbReference>
<feature type="region of interest" description="Disordered" evidence="14">
    <location>
        <begin position="711"/>
        <end position="805"/>
    </location>
</feature>
<dbReference type="InterPro" id="IPR036236">
    <property type="entry name" value="Znf_C2H2_sf"/>
</dbReference>
<dbReference type="CDD" id="cd00086">
    <property type="entry name" value="homeodomain"/>
    <property type="match status" value="4"/>
</dbReference>
<evidence type="ECO:0000256" key="4">
    <source>
        <dbReference type="ARBA" id="ARBA00022771"/>
    </source>
</evidence>
<evidence type="ECO:0000256" key="10">
    <source>
        <dbReference type="ARBA" id="ARBA00023242"/>
    </source>
</evidence>
<feature type="region of interest" description="Disordered" evidence="14">
    <location>
        <begin position="188"/>
        <end position="237"/>
    </location>
</feature>
<dbReference type="GO" id="GO:0000981">
    <property type="term" value="F:DNA-binding transcription factor activity, RNA polymerase II-specific"/>
    <property type="evidence" value="ECO:0007669"/>
    <property type="project" value="InterPro"/>
</dbReference>
<feature type="region of interest" description="Disordered" evidence="14">
    <location>
        <begin position="2226"/>
        <end position="2250"/>
    </location>
</feature>
<dbReference type="OMA" id="DAMIEPP"/>
<feature type="domain" description="C2H2-type" evidence="16">
    <location>
        <begin position="1202"/>
        <end position="1229"/>
    </location>
</feature>
<feature type="compositionally biased region" description="Low complexity" evidence="14">
    <location>
        <begin position="202"/>
        <end position="211"/>
    </location>
</feature>
<keyword evidence="18" id="KW-1185">Reference proteome</keyword>
<feature type="compositionally biased region" description="Polar residues" evidence="14">
    <location>
        <begin position="357"/>
        <end position="391"/>
    </location>
</feature>
<keyword evidence="2" id="KW-0479">Metal-binding</keyword>
<feature type="compositionally biased region" description="Low complexity" evidence="14">
    <location>
        <begin position="528"/>
        <end position="539"/>
    </location>
</feature>
<feature type="region of interest" description="Disordered" evidence="14">
    <location>
        <begin position="1139"/>
        <end position="1184"/>
    </location>
</feature>
<feature type="DNA-binding region" description="Homeobox" evidence="12">
    <location>
        <begin position="1328"/>
        <end position="1387"/>
    </location>
</feature>
<dbReference type="GO" id="GO:0005634">
    <property type="term" value="C:nucleus"/>
    <property type="evidence" value="ECO:0007669"/>
    <property type="project" value="UniProtKB-SubCell"/>
</dbReference>
<dbReference type="SMART" id="SM00389">
    <property type="entry name" value="HOX"/>
    <property type="match status" value="4"/>
</dbReference>
<keyword evidence="5" id="KW-0862">Zinc</keyword>
<feature type="region of interest" description="Disordered" evidence="14">
    <location>
        <begin position="524"/>
        <end position="558"/>
    </location>
</feature>
<dbReference type="PANTHER" id="PTHR45891">
    <property type="entry name" value="ZINC FINGER HOMEOBOX PROTEIN"/>
    <property type="match status" value="1"/>
</dbReference>
<keyword evidence="9" id="KW-0804">Transcription</keyword>
<dbReference type="Gene3D" id="3.30.160.60">
    <property type="entry name" value="Classic Zinc Finger"/>
    <property type="match status" value="3"/>
</dbReference>
<evidence type="ECO:0000313" key="17">
    <source>
        <dbReference type="Ensembl" id="ENSEBUP00000003826.1"/>
    </source>
</evidence>
<evidence type="ECO:0000313" key="18">
    <source>
        <dbReference type="Proteomes" id="UP000694388"/>
    </source>
</evidence>
<feature type="DNA-binding region" description="Homeobox" evidence="12">
    <location>
        <begin position="867"/>
        <end position="926"/>
    </location>
</feature>
<feature type="compositionally biased region" description="Polar residues" evidence="14">
    <location>
        <begin position="225"/>
        <end position="237"/>
    </location>
</feature>
<evidence type="ECO:0000256" key="1">
    <source>
        <dbReference type="ARBA" id="ARBA00004123"/>
    </source>
</evidence>
<dbReference type="InterPro" id="IPR001356">
    <property type="entry name" value="HD"/>
</dbReference>
<feature type="DNA-binding region" description="Homeobox" evidence="12">
    <location>
        <begin position="965"/>
        <end position="1024"/>
    </location>
</feature>
<feature type="domain" description="C2H2-type" evidence="16">
    <location>
        <begin position="102"/>
        <end position="124"/>
    </location>
</feature>
<evidence type="ECO:0000256" key="9">
    <source>
        <dbReference type="ARBA" id="ARBA00023163"/>
    </source>
</evidence>
<organism evidence="17 18">
    <name type="scientific">Eptatretus burgeri</name>
    <name type="common">Inshore hagfish</name>
    <dbReference type="NCBI Taxonomy" id="7764"/>
    <lineage>
        <taxon>Eukaryota</taxon>
        <taxon>Metazoa</taxon>
        <taxon>Chordata</taxon>
        <taxon>Craniata</taxon>
        <taxon>Vertebrata</taxon>
        <taxon>Cyclostomata</taxon>
        <taxon>Myxini</taxon>
        <taxon>Myxiniformes</taxon>
        <taxon>Myxinidae</taxon>
        <taxon>Eptatretinae</taxon>
        <taxon>Eptatretus</taxon>
    </lineage>
</organism>
<dbReference type="PROSITE" id="PS00028">
    <property type="entry name" value="ZINC_FINGER_C2H2_1"/>
    <property type="match status" value="7"/>
</dbReference>
<evidence type="ECO:0000256" key="14">
    <source>
        <dbReference type="SAM" id="MobiDB-lite"/>
    </source>
</evidence>
<dbReference type="PROSITE" id="PS50157">
    <property type="entry name" value="ZINC_FINGER_C2H2_2"/>
    <property type="match status" value="6"/>
</dbReference>
<feature type="compositionally biased region" description="Low complexity" evidence="14">
    <location>
        <begin position="753"/>
        <end position="762"/>
    </location>
</feature>
<proteinExistence type="predicted"/>
<feature type="domain" description="C2H2-type" evidence="16">
    <location>
        <begin position="653"/>
        <end position="681"/>
    </location>
</feature>
<feature type="compositionally biased region" description="Polar residues" evidence="14">
    <location>
        <begin position="1836"/>
        <end position="1846"/>
    </location>
</feature>
<evidence type="ECO:0000256" key="2">
    <source>
        <dbReference type="ARBA" id="ARBA00022723"/>
    </source>
</evidence>
<feature type="compositionally biased region" description="Pro residues" evidence="14">
    <location>
        <begin position="763"/>
        <end position="774"/>
    </location>
</feature>
<keyword evidence="7 12" id="KW-0238">DNA-binding</keyword>
<dbReference type="InterPro" id="IPR017970">
    <property type="entry name" value="Homeobox_CS"/>
</dbReference>
<feature type="domain" description="Homeobox" evidence="15">
    <location>
        <begin position="963"/>
        <end position="1023"/>
    </location>
</feature>
<feature type="compositionally biased region" description="Basic and acidic residues" evidence="14">
    <location>
        <begin position="1139"/>
        <end position="1152"/>
    </location>
</feature>
<feature type="domain" description="Homeobox" evidence="15">
    <location>
        <begin position="865"/>
        <end position="925"/>
    </location>
</feature>
<feature type="compositionally biased region" description="Polar residues" evidence="14">
    <location>
        <begin position="549"/>
        <end position="558"/>
    </location>
</feature>
<feature type="compositionally biased region" description="Polar residues" evidence="14">
    <location>
        <begin position="1789"/>
        <end position="1807"/>
    </location>
</feature>
<dbReference type="FunFam" id="1.10.10.60:FF:000064">
    <property type="entry name" value="Zinc finger homeobox protein 4"/>
    <property type="match status" value="1"/>
</dbReference>
<accession>A0A8C4NC37</accession>
<dbReference type="PROSITE" id="PS50071">
    <property type="entry name" value="HOMEOBOX_2"/>
    <property type="match status" value="4"/>
</dbReference>
<feature type="region of interest" description="Disordered" evidence="14">
    <location>
        <begin position="1306"/>
        <end position="1329"/>
    </location>
</feature>
<evidence type="ECO:0000256" key="13">
    <source>
        <dbReference type="RuleBase" id="RU000682"/>
    </source>
</evidence>
<feature type="region of interest" description="Disordered" evidence="14">
    <location>
        <begin position="1597"/>
        <end position="1639"/>
    </location>
</feature>
<evidence type="ECO:0000256" key="3">
    <source>
        <dbReference type="ARBA" id="ARBA00022737"/>
    </source>
</evidence>
<name>A0A8C4NC37_EPTBU</name>
<keyword evidence="3" id="KW-0677">Repeat</keyword>
<reference evidence="17" key="1">
    <citation type="submission" date="2025-08" db="UniProtKB">
        <authorList>
            <consortium name="Ensembl"/>
        </authorList>
    </citation>
    <scope>IDENTIFICATION</scope>
</reference>
<dbReference type="PANTHER" id="PTHR45891:SF3">
    <property type="entry name" value="ZINC FINGER PROTEIN 2"/>
    <property type="match status" value="1"/>
</dbReference>
<evidence type="ECO:0000256" key="8">
    <source>
        <dbReference type="ARBA" id="ARBA00023155"/>
    </source>
</evidence>
<dbReference type="Pfam" id="PF00096">
    <property type="entry name" value="zf-C2H2"/>
    <property type="match status" value="1"/>
</dbReference>
<protein>
    <submittedName>
        <fullName evidence="17">Zinc finger homeobox 3b</fullName>
    </submittedName>
</protein>
<comment type="subcellular location">
    <subcellularLocation>
        <location evidence="1 12 13">Nucleus</location>
    </subcellularLocation>
</comment>
<reference evidence="17" key="2">
    <citation type="submission" date="2025-09" db="UniProtKB">
        <authorList>
            <consortium name="Ensembl"/>
        </authorList>
    </citation>
    <scope>IDENTIFICATION</scope>
</reference>
<feature type="region of interest" description="Disordered" evidence="14">
    <location>
        <begin position="1540"/>
        <end position="1575"/>
    </location>
</feature>
<dbReference type="GO" id="GO:0000978">
    <property type="term" value="F:RNA polymerase II cis-regulatory region sequence-specific DNA binding"/>
    <property type="evidence" value="ECO:0007669"/>
    <property type="project" value="TreeGrafter"/>
</dbReference>
<evidence type="ECO:0000259" key="16">
    <source>
        <dbReference type="PROSITE" id="PS50157"/>
    </source>
</evidence>
<sequence>MSLSNPGGPLHPTHLRIANTTTCSFGNDKAASQAVVDKTQNLAKATITHKKSEAGNGIVTSVPAERSSPQIIFCDNAGKSTCGESSSKRQQLPVSDRHYYKHRCLQCSLAFKTPERLQTHLQYHVIRAATACALCQKSFRSVIALRKHLEASHPELTEVHIQQLCGSLQSTNSDVPIHAEAYEEASSPCVELQDEESEGENSKCSSSESNNGAHNALGQDDGTPDSCQATSSPQQPSSFAMEKFLDPTRPFKCNVCKESFTQNNILLVHYNSVSHLHRLKKAMQDSSSAEETSAASGANGASNHGDHSNGSNNKPYKCSICNVAYNQSSTLEIHMRSVLHQTRARTAKLEAVGVGTASTESSTSLPLHNGFRSSNSPASTTCSNSESTSLLKESGKDGKKKIEIPARKPQQQIQLSQQQSTQALTQAHFQAQLQAQANLEFHHQAALFQSQVFNPTFIPPFNHFNPDALFQQQQKQPFLLPFYISGTEYQLNTTDCSLSTTVAPTAPASTSRATTNAISLGKDMNAHSQSESIQKQQQQLVEQDRAPEFTSNPKNASLSLEEQSLKQEMEKTSPVKENRELVNIPRNETKDILQVIMHMQEMCLPPPRIPFASRANATRALLENFGFELVIQFNENHEWAQKQVQNRKNEDKLECITCGKHFSHVLILKSHQEHIHGQLLPFNVLEFYAKQYRQTYDKVYPVEISEPQKLTSLPLLPPQPSAQDSTESASSPILSRPATELSPQPQQPPPSLQVPQKQQQPQQHPPTPPSPSPQLHPGMLQPPSLALPSSPQPHPGMPQAPSLALPPSHMELSLFPSLMMPPMALQSMQSGLVVSPVTSVETLPPPQLAELYQQQLSDATLLQQQQCRRPRTRITDEQLVILRSHFNINNSPSDEQIQEMSEWSGLLPKVIKHWFRNTLFKERQRNKDSPYNFNNPPTTSMDELKALESQSITPEPVVSDHAMTRRLSRTRFSDHQLRVLQEFFDANAYPKEDEIEQLSSVLGLGARIIVVWFQNTRQKARKNYENQAEVSDSDIKEHQSECHIQTSNSSYQCKKCNRVFQHLLDLVIHHKKLCFKVDDEECVKDGKAGDMEEDFEEVPFGEIVTQGQISSSTVVLPEKGKDIKHEPWVKDSFIKIEPKGEKMDEKPKERKALQPLQEIKQPQKQEVNEPLKAAPTTNADSFSLSNSFQMSQKPQNQVNIKYQCDQCKMTFQTCEVWQEHQRLHFLAAPAPFIPQLIDTQPSLETPMLLLDPVKSLVSGQFLQSSSFGHCQSLVPFSSSSTLPCSTAESASQVTGSTLGVMKRKLENTSTSQDEVDGIGGGGEEPPRDKRLRTTITPEQLEVLYQKYLVDSNPTRKMLDHISYEVGLKKRVVQVWFQNTRARERKGQFRTVATSQVHRRCPFCRALFKARTALETHIKSRHWCEAKRAGYSLACTPGAFLPDTDPSASAGDNESHDIEINNLTSYPFKPCDVTSHQEDLSFYPSKSLDFQLLYGCSGSGGTRSEGNDDSQSPIASCAFSTYEHCKTDNDDASSVNTAITDITTGDEGHNDNDGLYDLKPPEPAATTPLTDQGSDDRSWAALASSALDLGSQDTSFECGADRSDTSSLADPSSPCISLKNITPTPKSGGNGNNGCREQPGTKRFRTQMSNLQSKLLKICFSDYCTPTLHECKLLGNEIGLPKGVVQVWFQNARAKDKKSKTSPNKQFLLEQPAYEASKAECVLCGIKYDAQLSVRDHIFSVTHIAKVKESVACQLGHEKDYINSANFQQVVGQQEVNSLKKSNEALGLSKSSTVRQGCDTSQMSSAEMSASVADASLSPIEMPGIGSSSSLPGYSSQITALPSSNDGMLNPPNKPSLSPGLNSASAPGNTVLATAFPHRPEESSEITATPLATSSPTTPLAQKPHQAAQGSSEKSILEERTQGHKAERASTKKESDNFLKSPTSMQSASHEPGIYFNGKVDPTDIHSLHPALAVDQVALLASQFLPHIVSGLPPYYAHQLPTGSSAGLSPTYVPPFFGMDSGFISYSVALSQAVAAGLSPGTLLQQYQQNLQGVLQQVQTQQAQKLIPFKMGSVTNATRANRQDRSPESQFKSGGRLTENKATDCLDIFVVTVVTGKPGVSCRKCEAVFSDADSALAHQKALCYLGQTPADLSETLTWLPPADDVHCCMACDATLNGAEALTWHLRSTDHHWRSARHAARYAKEDARVLPHSSHYYQLNPASTSQTASSLDAATSGDGGCSQPVFSSSPDVVVTPMRRPATTQTSPLPFICGSDGESGCKDDGLSLNPGNEDTSTRERVVIIK</sequence>
<dbReference type="InterPro" id="IPR009057">
    <property type="entry name" value="Homeodomain-like_sf"/>
</dbReference>
<keyword evidence="10 12" id="KW-0539">Nucleus</keyword>
<dbReference type="Ensembl" id="ENSEBUT00000004221.1">
    <property type="protein sequence ID" value="ENSEBUP00000003826.1"/>
    <property type="gene ID" value="ENSEBUG00000002737.1"/>
</dbReference>
<keyword evidence="6" id="KW-0805">Transcription regulation</keyword>
<dbReference type="InterPro" id="IPR013087">
    <property type="entry name" value="Znf_C2H2_type"/>
</dbReference>
<evidence type="ECO:0000256" key="11">
    <source>
        <dbReference type="PROSITE-ProRule" id="PRU00042"/>
    </source>
</evidence>
<dbReference type="SMART" id="SM00451">
    <property type="entry name" value="ZnF_U1"/>
    <property type="match status" value="4"/>
</dbReference>
<dbReference type="GO" id="GO:0008270">
    <property type="term" value="F:zinc ion binding"/>
    <property type="evidence" value="ECO:0007669"/>
    <property type="project" value="UniProtKB-KW"/>
</dbReference>
<feature type="region of interest" description="Disordered" evidence="14">
    <location>
        <begin position="357"/>
        <end position="399"/>
    </location>
</feature>
<feature type="compositionally biased region" description="Low complexity" evidence="14">
    <location>
        <begin position="286"/>
        <end position="312"/>
    </location>
</feature>
<feature type="DNA-binding region" description="Homeobox" evidence="12">
    <location>
        <begin position="1640"/>
        <end position="1699"/>
    </location>
</feature>
<feature type="compositionally biased region" description="Low complexity" evidence="14">
    <location>
        <begin position="1886"/>
        <end position="1900"/>
    </location>
</feature>
<feature type="region of interest" description="Disordered" evidence="14">
    <location>
        <begin position="1789"/>
        <end position="1949"/>
    </location>
</feature>
<evidence type="ECO:0000256" key="7">
    <source>
        <dbReference type="ARBA" id="ARBA00023125"/>
    </source>
</evidence>
<feature type="domain" description="C2H2-type" evidence="16">
    <location>
        <begin position="251"/>
        <end position="282"/>
    </location>
</feature>
<dbReference type="PROSITE" id="PS00027">
    <property type="entry name" value="HOMEOBOX_1"/>
    <property type="match status" value="2"/>
</dbReference>
<dbReference type="SMART" id="SM00355">
    <property type="entry name" value="ZnF_C2H2"/>
    <property type="match status" value="11"/>
</dbReference>
<keyword evidence="8 12" id="KW-0371">Homeobox</keyword>
<keyword evidence="4 11" id="KW-0863">Zinc-finger</keyword>
<feature type="compositionally biased region" description="Polar residues" evidence="14">
    <location>
        <begin position="1937"/>
        <end position="1948"/>
    </location>
</feature>
<feature type="compositionally biased region" description="Low complexity" evidence="14">
    <location>
        <begin position="775"/>
        <end position="789"/>
    </location>
</feature>
<evidence type="ECO:0000256" key="6">
    <source>
        <dbReference type="ARBA" id="ARBA00023015"/>
    </source>
</evidence>
<evidence type="ECO:0000256" key="12">
    <source>
        <dbReference type="PROSITE-ProRule" id="PRU00108"/>
    </source>
</evidence>
<evidence type="ECO:0000256" key="5">
    <source>
        <dbReference type="ARBA" id="ARBA00022833"/>
    </source>
</evidence>
<dbReference type="Pfam" id="PF00046">
    <property type="entry name" value="Homeodomain"/>
    <property type="match status" value="4"/>
</dbReference>
<feature type="domain" description="Homeobox" evidence="15">
    <location>
        <begin position="1326"/>
        <end position="1386"/>
    </location>
</feature>